<feature type="compositionally biased region" description="Polar residues" evidence="1">
    <location>
        <begin position="143"/>
        <end position="153"/>
    </location>
</feature>
<name>A0A226EPD5_FOLCA</name>
<dbReference type="Proteomes" id="UP000198287">
    <property type="component" value="Unassembled WGS sequence"/>
</dbReference>
<proteinExistence type="predicted"/>
<feature type="region of interest" description="Disordered" evidence="1">
    <location>
        <begin position="138"/>
        <end position="165"/>
    </location>
</feature>
<organism evidence="2 3">
    <name type="scientific">Folsomia candida</name>
    <name type="common">Springtail</name>
    <dbReference type="NCBI Taxonomy" id="158441"/>
    <lineage>
        <taxon>Eukaryota</taxon>
        <taxon>Metazoa</taxon>
        <taxon>Ecdysozoa</taxon>
        <taxon>Arthropoda</taxon>
        <taxon>Hexapoda</taxon>
        <taxon>Collembola</taxon>
        <taxon>Entomobryomorpha</taxon>
        <taxon>Isotomoidea</taxon>
        <taxon>Isotomidae</taxon>
        <taxon>Proisotominae</taxon>
        <taxon>Folsomia</taxon>
    </lineage>
</organism>
<sequence length="212" mass="23913">MTPLQLLPLERLKVYKDETIHSPNDFSKFSANPEQIEAGEFEGAAALRNVPKRTEAPLLFCLKVWCETSNAISTFSIPKDLGGEKASCQKLYNNHRSTYHHQQCFLSDQEEAVCHHHRRHRGRTFFLSFRNPTVHWVPGRLDTGSNTQSSNSEMRGKPTDPHSAGLVSLNTTFKVVPNKVSLCETRDVTLLDAHFHYLASEAANESSFTSLE</sequence>
<accession>A0A226EPD5</accession>
<dbReference type="AlphaFoldDB" id="A0A226EPD5"/>
<dbReference type="EMBL" id="LNIX01000003">
    <property type="protein sequence ID" value="OXA58681.1"/>
    <property type="molecule type" value="Genomic_DNA"/>
</dbReference>
<evidence type="ECO:0000313" key="3">
    <source>
        <dbReference type="Proteomes" id="UP000198287"/>
    </source>
</evidence>
<gene>
    <name evidence="2" type="ORF">Fcan01_07463</name>
</gene>
<evidence type="ECO:0000313" key="2">
    <source>
        <dbReference type="EMBL" id="OXA58681.1"/>
    </source>
</evidence>
<reference evidence="2 3" key="1">
    <citation type="submission" date="2015-12" db="EMBL/GenBank/DDBJ databases">
        <title>The genome of Folsomia candida.</title>
        <authorList>
            <person name="Faddeeva A."/>
            <person name="Derks M.F."/>
            <person name="Anvar Y."/>
            <person name="Smit S."/>
            <person name="Van Straalen N."/>
            <person name="Roelofs D."/>
        </authorList>
    </citation>
    <scope>NUCLEOTIDE SEQUENCE [LARGE SCALE GENOMIC DNA]</scope>
    <source>
        <strain evidence="2 3">VU population</strain>
        <tissue evidence="2">Whole body</tissue>
    </source>
</reference>
<comment type="caution">
    <text evidence="2">The sequence shown here is derived from an EMBL/GenBank/DDBJ whole genome shotgun (WGS) entry which is preliminary data.</text>
</comment>
<evidence type="ECO:0000256" key="1">
    <source>
        <dbReference type="SAM" id="MobiDB-lite"/>
    </source>
</evidence>
<keyword evidence="3" id="KW-1185">Reference proteome</keyword>
<protein>
    <submittedName>
        <fullName evidence="2">Uncharacterized protein</fullName>
    </submittedName>
</protein>